<gene>
    <name evidence="2" type="ORF">D6D01_07662</name>
</gene>
<evidence type="ECO:0000313" key="3">
    <source>
        <dbReference type="Proteomes" id="UP000306584"/>
    </source>
</evidence>
<proteinExistence type="predicted"/>
<reference evidence="2 3" key="1">
    <citation type="submission" date="2018-10" db="EMBL/GenBank/DDBJ databases">
        <title>Fifty Aureobasidium pullulans genomes reveal a recombining polyextremotolerant generalist.</title>
        <authorList>
            <person name="Gostincar C."/>
            <person name="Turk M."/>
            <person name="Zajc J."/>
            <person name="Gunde-Cimerman N."/>
        </authorList>
    </citation>
    <scope>NUCLEOTIDE SEQUENCE [LARGE SCALE GENOMIC DNA]</scope>
    <source>
        <strain evidence="2 3">EXF-6604</strain>
    </source>
</reference>
<protein>
    <submittedName>
        <fullName evidence="2">Uncharacterized protein</fullName>
    </submittedName>
</protein>
<comment type="caution">
    <text evidence="2">The sequence shown here is derived from an EMBL/GenBank/DDBJ whole genome shotgun (WGS) entry which is preliminary data.</text>
</comment>
<dbReference type="Proteomes" id="UP000306584">
    <property type="component" value="Unassembled WGS sequence"/>
</dbReference>
<dbReference type="AlphaFoldDB" id="A0A4S9KKJ0"/>
<organism evidence="2 3">
    <name type="scientific">Aureobasidium pullulans</name>
    <name type="common">Black yeast</name>
    <name type="synonym">Pullularia pullulans</name>
    <dbReference type="NCBI Taxonomy" id="5580"/>
    <lineage>
        <taxon>Eukaryota</taxon>
        <taxon>Fungi</taxon>
        <taxon>Dikarya</taxon>
        <taxon>Ascomycota</taxon>
        <taxon>Pezizomycotina</taxon>
        <taxon>Dothideomycetes</taxon>
        <taxon>Dothideomycetidae</taxon>
        <taxon>Dothideales</taxon>
        <taxon>Saccotheciaceae</taxon>
        <taxon>Aureobasidium</taxon>
    </lineage>
</organism>
<evidence type="ECO:0000313" key="2">
    <source>
        <dbReference type="EMBL" id="THY16641.1"/>
    </source>
</evidence>
<feature type="region of interest" description="Disordered" evidence="1">
    <location>
        <begin position="1"/>
        <end position="24"/>
    </location>
</feature>
<feature type="compositionally biased region" description="Low complexity" evidence="1">
    <location>
        <begin position="1"/>
        <end position="21"/>
    </location>
</feature>
<name>A0A4S9KKJ0_AURPU</name>
<evidence type="ECO:0000256" key="1">
    <source>
        <dbReference type="SAM" id="MobiDB-lite"/>
    </source>
</evidence>
<accession>A0A4S9KKJ0</accession>
<sequence length="91" mass="9896">MPSPQLQLQTTSPPQGQTGSTIFSGPAFYGLTPQTLPLHPSTPSSSAESLAHRIYTTTIAKAYALLQTHADDDPIFRRVFAIYFTAFPEAQ</sequence>
<dbReference type="EMBL" id="QZBD01000386">
    <property type="protein sequence ID" value="THY16641.1"/>
    <property type="molecule type" value="Genomic_DNA"/>
</dbReference>